<accession>A0AAF0YKP9</accession>
<feature type="compositionally biased region" description="Low complexity" evidence="7">
    <location>
        <begin position="1090"/>
        <end position="1102"/>
    </location>
</feature>
<dbReference type="Pfam" id="PF00512">
    <property type="entry name" value="HisKA"/>
    <property type="match status" value="1"/>
</dbReference>
<feature type="compositionally biased region" description="Basic and acidic residues" evidence="7">
    <location>
        <begin position="276"/>
        <end position="291"/>
    </location>
</feature>
<dbReference type="InterPro" id="IPR001789">
    <property type="entry name" value="Sig_transdc_resp-reg_receiver"/>
</dbReference>
<dbReference type="EMBL" id="CP086720">
    <property type="protein sequence ID" value="WOO85854.1"/>
    <property type="molecule type" value="Genomic_DNA"/>
</dbReference>
<feature type="region of interest" description="Disordered" evidence="7">
    <location>
        <begin position="1283"/>
        <end position="1306"/>
    </location>
</feature>
<dbReference type="InterPro" id="IPR003594">
    <property type="entry name" value="HATPase_dom"/>
</dbReference>
<dbReference type="SUPFAM" id="SSF47384">
    <property type="entry name" value="Homodimeric domain of signal transducing histidine kinase"/>
    <property type="match status" value="1"/>
</dbReference>
<dbReference type="RefSeq" id="XP_062631880.1">
    <property type="nucleotide sequence ID" value="XM_062775896.1"/>
</dbReference>
<evidence type="ECO:0000256" key="3">
    <source>
        <dbReference type="ARBA" id="ARBA00022553"/>
    </source>
</evidence>
<feature type="compositionally biased region" description="Polar residues" evidence="7">
    <location>
        <begin position="728"/>
        <end position="741"/>
    </location>
</feature>
<dbReference type="Pfam" id="PF00072">
    <property type="entry name" value="Response_reg"/>
    <property type="match status" value="1"/>
</dbReference>
<dbReference type="PROSITE" id="PS50109">
    <property type="entry name" value="HIS_KIN"/>
    <property type="match status" value="1"/>
</dbReference>
<dbReference type="SUPFAM" id="SSF52172">
    <property type="entry name" value="CheY-like"/>
    <property type="match status" value="1"/>
</dbReference>
<feature type="transmembrane region" description="Helical" evidence="8">
    <location>
        <begin position="427"/>
        <end position="444"/>
    </location>
</feature>
<dbReference type="InterPro" id="IPR011006">
    <property type="entry name" value="CheY-like_superfamily"/>
</dbReference>
<keyword evidence="8" id="KW-0472">Membrane</keyword>
<dbReference type="Pfam" id="PF02518">
    <property type="entry name" value="HATPase_c"/>
    <property type="match status" value="1"/>
</dbReference>
<feature type="transmembrane region" description="Helical" evidence="8">
    <location>
        <begin position="401"/>
        <end position="421"/>
    </location>
</feature>
<feature type="domain" description="Response regulatory" evidence="10">
    <location>
        <begin position="1157"/>
        <end position="1278"/>
    </location>
</feature>
<dbReference type="GO" id="GO:0005886">
    <property type="term" value="C:plasma membrane"/>
    <property type="evidence" value="ECO:0007669"/>
    <property type="project" value="TreeGrafter"/>
</dbReference>
<gene>
    <name evidence="11" type="primary">rcsC_1</name>
    <name evidence="11" type="ORF">LOC62_07G009341</name>
</gene>
<evidence type="ECO:0000256" key="7">
    <source>
        <dbReference type="SAM" id="MobiDB-lite"/>
    </source>
</evidence>
<feature type="compositionally biased region" description="Polar residues" evidence="7">
    <location>
        <begin position="999"/>
        <end position="1014"/>
    </location>
</feature>
<dbReference type="PANTHER" id="PTHR43047">
    <property type="entry name" value="TWO-COMPONENT HISTIDINE PROTEIN KINASE"/>
    <property type="match status" value="1"/>
</dbReference>
<dbReference type="Gene3D" id="3.40.50.2300">
    <property type="match status" value="1"/>
</dbReference>
<evidence type="ECO:0000313" key="12">
    <source>
        <dbReference type="Proteomes" id="UP000827549"/>
    </source>
</evidence>
<evidence type="ECO:0000259" key="9">
    <source>
        <dbReference type="PROSITE" id="PS50109"/>
    </source>
</evidence>
<evidence type="ECO:0000259" key="10">
    <source>
        <dbReference type="PROSITE" id="PS50110"/>
    </source>
</evidence>
<keyword evidence="5 11" id="KW-0418">Kinase</keyword>
<evidence type="ECO:0000256" key="6">
    <source>
        <dbReference type="PROSITE-ProRule" id="PRU00169"/>
    </source>
</evidence>
<feature type="compositionally biased region" description="Low complexity" evidence="7">
    <location>
        <begin position="187"/>
        <end position="200"/>
    </location>
</feature>
<dbReference type="Gene3D" id="1.10.287.130">
    <property type="match status" value="1"/>
</dbReference>
<dbReference type="Gene3D" id="3.30.565.10">
    <property type="entry name" value="Histidine kinase-like ATPase, C-terminal domain"/>
    <property type="match status" value="1"/>
</dbReference>
<feature type="region of interest" description="Disordered" evidence="7">
    <location>
        <begin position="1"/>
        <end position="136"/>
    </location>
</feature>
<evidence type="ECO:0000256" key="4">
    <source>
        <dbReference type="ARBA" id="ARBA00022679"/>
    </source>
</evidence>
<feature type="compositionally biased region" description="Polar residues" evidence="7">
    <location>
        <begin position="1"/>
        <end position="42"/>
    </location>
</feature>
<feature type="region of interest" description="Disordered" evidence="7">
    <location>
        <begin position="276"/>
        <end position="331"/>
    </location>
</feature>
<feature type="region of interest" description="Disordered" evidence="7">
    <location>
        <begin position="723"/>
        <end position="801"/>
    </location>
</feature>
<dbReference type="GO" id="GO:0009927">
    <property type="term" value="F:histidine phosphotransfer kinase activity"/>
    <property type="evidence" value="ECO:0007669"/>
    <property type="project" value="TreeGrafter"/>
</dbReference>
<dbReference type="PROSITE" id="PS50110">
    <property type="entry name" value="RESPONSE_REGULATORY"/>
    <property type="match status" value="1"/>
</dbReference>
<evidence type="ECO:0000313" key="11">
    <source>
        <dbReference type="EMBL" id="WOO85854.1"/>
    </source>
</evidence>
<dbReference type="SUPFAM" id="SSF55874">
    <property type="entry name" value="ATPase domain of HSP90 chaperone/DNA topoisomerase II/histidine kinase"/>
    <property type="match status" value="2"/>
</dbReference>
<feature type="transmembrane region" description="Helical" evidence="8">
    <location>
        <begin position="479"/>
        <end position="497"/>
    </location>
</feature>
<dbReference type="InterPro" id="IPR036097">
    <property type="entry name" value="HisK_dim/P_sf"/>
</dbReference>
<dbReference type="InterPro" id="IPR005467">
    <property type="entry name" value="His_kinase_dom"/>
</dbReference>
<dbReference type="EC" id="2.7.13.3" evidence="2"/>
<dbReference type="GO" id="GO:0000155">
    <property type="term" value="F:phosphorelay sensor kinase activity"/>
    <property type="evidence" value="ECO:0007669"/>
    <property type="project" value="InterPro"/>
</dbReference>
<dbReference type="InterPro" id="IPR036890">
    <property type="entry name" value="HATPase_C_sf"/>
</dbReference>
<evidence type="ECO:0000256" key="1">
    <source>
        <dbReference type="ARBA" id="ARBA00000085"/>
    </source>
</evidence>
<feature type="transmembrane region" description="Helical" evidence="8">
    <location>
        <begin position="373"/>
        <end position="389"/>
    </location>
</feature>
<dbReference type="CDD" id="cd17546">
    <property type="entry name" value="REC_hyHK_CKI1_RcsC-like"/>
    <property type="match status" value="1"/>
</dbReference>
<keyword evidence="8" id="KW-1133">Transmembrane helix</keyword>
<reference evidence="11" key="1">
    <citation type="submission" date="2023-10" db="EMBL/GenBank/DDBJ databases">
        <authorList>
            <person name="Noh H."/>
        </authorList>
    </citation>
    <scope>NUCLEOTIDE SEQUENCE</scope>
    <source>
        <strain evidence="11">DUCC4014</strain>
    </source>
</reference>
<dbReference type="Proteomes" id="UP000827549">
    <property type="component" value="Chromosome 7"/>
</dbReference>
<dbReference type="SMART" id="SM00448">
    <property type="entry name" value="REC"/>
    <property type="match status" value="1"/>
</dbReference>
<dbReference type="InterPro" id="IPR004358">
    <property type="entry name" value="Sig_transdc_His_kin-like_C"/>
</dbReference>
<name>A0AAF0YKP9_9TREE</name>
<feature type="region of interest" description="Disordered" evidence="7">
    <location>
        <begin position="913"/>
        <end position="1067"/>
    </location>
</feature>
<feature type="transmembrane region" description="Helical" evidence="8">
    <location>
        <begin position="509"/>
        <end position="526"/>
    </location>
</feature>
<dbReference type="PRINTS" id="PR00344">
    <property type="entry name" value="BCTRLSENSOR"/>
</dbReference>
<dbReference type="SMART" id="SM00388">
    <property type="entry name" value="HisKA"/>
    <property type="match status" value="1"/>
</dbReference>
<feature type="region of interest" description="Disordered" evidence="7">
    <location>
        <begin position="176"/>
        <end position="253"/>
    </location>
</feature>
<feature type="compositionally biased region" description="Basic and acidic residues" evidence="7">
    <location>
        <begin position="1123"/>
        <end position="1135"/>
    </location>
</feature>
<keyword evidence="12" id="KW-1185">Reference proteome</keyword>
<proteinExistence type="predicted"/>
<dbReference type="SMART" id="SM00387">
    <property type="entry name" value="HATPase_c"/>
    <property type="match status" value="1"/>
</dbReference>
<evidence type="ECO:0000256" key="2">
    <source>
        <dbReference type="ARBA" id="ARBA00012438"/>
    </source>
</evidence>
<feature type="transmembrane region" description="Helical" evidence="8">
    <location>
        <begin position="456"/>
        <end position="473"/>
    </location>
</feature>
<protein>
    <recommendedName>
        <fullName evidence="2">histidine kinase</fullName>
        <ecNumber evidence="2">2.7.13.3</ecNumber>
    </recommendedName>
</protein>
<dbReference type="CDD" id="cd00082">
    <property type="entry name" value="HisKA"/>
    <property type="match status" value="1"/>
</dbReference>
<sequence length="1306" mass="141407">MTSPTTSSPSAIDTSRPGNRPQISLIQPKRTSLNTALGQPGTSSSSPVSASPQSAPSPAGRERALIDQQVRTPITSLEGPSRPLSPAMTRLPTDTRGRRSTHQPPAAHTHEPPPGSEGRARPSETTGSAEPMLPVPAVAQGNNIRFHGRSLAANRLRHAANSVSDFLHSFITAPLPTSSGSSETAAGPRPGSPTRSSSPSDVLATPATEAPPSRPKIRRASTGMTRSSKGSRAPQVESDDPKPDATPPGPVHFVVVDNDFEQLKVEVTGAGAAEIDQHSSHEAESDEHEPSRPATGLWHKNNSQLNTGTHPSRTVSESSSFKRQPRSACSPEGLRDFVKHRMIPAITHFASQSFPEPAKERLYQREVWYSEKQGALLCSLFFIISWILSNTLQMPLDKFQLWAYVGLAGFFTVLLPFAVALDGPLKFPWLYQVIVWGAVWPWGYFQGVPGCGSKLFLYYMGILMGFPSIAIMAMRQNRIFHLVGVASYFISAGFLLFNQPSVPRLFYRNPAMFGLYHAFLVGTSYVRERNDRQLFQLRQQLKMQYRAVQAAQIMERKAEESKKRFVSYIFHEVRVPLNTALLAVQNLEGEGVFRELGEGQADMVHGLMGSLAMMEKVLNDVLSFNRMESGRFTQARKPFDFHKSIQLVALSHQVQAELNDIKFSVELDPRIDMCGGLFIGDEMRLRQITSNLVSNALKFTHSGSVRVVTKLMFPTFTLPPLPRRRTDSSTIVPSQESSKVTSPRAAMFDDNYAVNDDPERGNVSMESKRQSLIRRASEPGSRSRSPYAKQSPRLKSTATQAIPPELERNFSYGTYPLDGVAVPKVVVRVEVHDTGVGLRPEDVSDNRLFSPYVQTEIGRRQGGKGSGLGLALVRQIVKLSGGRLGVDSETGKGSMFWFELPYAVLVNAPPTAGLDAPGDGGPKSDNALRESPEAGFPTGSTSLPGSVAPSAQASPTVHRTPSKSGLGRLPPAALTESRRPSTASEEAAYLRAIRKRDSASSATEDSSNPSSAGSNDVAPVPSPLRRSGPDVPPSSSPRRSLSAGAVPLAASSSPPTPSPPLGTTGSQVMAMAPESTTVSFRPVDWSYLPSSPSPLSSSSVHVPDPPRLQHFQLPPVSTIPETPEGHPRATPDKPLDTPALSSIPPSSPAVDGQAPMSALVVDDDVLTRKLMARMLRRLGHQVTTAENGRMALDMIIASFEPGSTTHYDIVFLDNQMPKMTGVEVAAEVRRLGLPLFIVGCTGNALREDQDEYLAAGADDLLPKPVHQANILEMIEAARERIRERAEELSRGASAPTTTPSTPHQHA</sequence>
<feature type="compositionally biased region" description="Polar residues" evidence="7">
    <location>
        <begin position="300"/>
        <end position="322"/>
    </location>
</feature>
<dbReference type="InterPro" id="IPR003661">
    <property type="entry name" value="HisK_dim/P_dom"/>
</dbReference>
<feature type="compositionally biased region" description="Low complexity" evidence="7">
    <location>
        <begin position="43"/>
        <end position="59"/>
    </location>
</feature>
<evidence type="ECO:0000256" key="5">
    <source>
        <dbReference type="ARBA" id="ARBA00022777"/>
    </source>
</evidence>
<keyword evidence="4" id="KW-0808">Transferase</keyword>
<keyword evidence="3 6" id="KW-0597">Phosphoprotein</keyword>
<feature type="compositionally biased region" description="Polar residues" evidence="7">
    <location>
        <begin position="938"/>
        <end position="963"/>
    </location>
</feature>
<feature type="domain" description="Histidine kinase" evidence="9">
    <location>
        <begin position="568"/>
        <end position="904"/>
    </location>
</feature>
<feature type="compositionally biased region" description="Low complexity" evidence="7">
    <location>
        <begin position="1036"/>
        <end position="1053"/>
    </location>
</feature>
<feature type="region of interest" description="Disordered" evidence="7">
    <location>
        <begin position="1090"/>
        <end position="1155"/>
    </location>
</feature>
<evidence type="ECO:0000256" key="8">
    <source>
        <dbReference type="SAM" id="Phobius"/>
    </source>
</evidence>
<keyword evidence="8" id="KW-0812">Transmembrane</keyword>
<dbReference type="GeneID" id="87812504"/>
<organism evidence="11 12">
    <name type="scientific">Vanrija pseudolonga</name>
    <dbReference type="NCBI Taxonomy" id="143232"/>
    <lineage>
        <taxon>Eukaryota</taxon>
        <taxon>Fungi</taxon>
        <taxon>Dikarya</taxon>
        <taxon>Basidiomycota</taxon>
        <taxon>Agaricomycotina</taxon>
        <taxon>Tremellomycetes</taxon>
        <taxon>Trichosporonales</taxon>
        <taxon>Trichosporonaceae</taxon>
        <taxon>Vanrija</taxon>
    </lineage>
</organism>
<feature type="modified residue" description="4-aspartylphosphate" evidence="6">
    <location>
        <position position="1213"/>
    </location>
</feature>
<feature type="compositionally biased region" description="Low complexity" evidence="7">
    <location>
        <begin position="1292"/>
        <end position="1306"/>
    </location>
</feature>
<dbReference type="PANTHER" id="PTHR43047:SF66">
    <property type="entry name" value="HISKA"/>
    <property type="match status" value="1"/>
</dbReference>
<comment type="catalytic activity">
    <reaction evidence="1">
        <text>ATP + protein L-histidine = ADP + protein N-phospho-L-histidine.</text>
        <dbReference type="EC" id="2.7.13.3"/>
    </reaction>
</comment>